<organism evidence="2 3">
    <name type="scientific">Chitinophaga flava</name>
    <dbReference type="NCBI Taxonomy" id="2259036"/>
    <lineage>
        <taxon>Bacteria</taxon>
        <taxon>Pseudomonadati</taxon>
        <taxon>Bacteroidota</taxon>
        <taxon>Chitinophagia</taxon>
        <taxon>Chitinophagales</taxon>
        <taxon>Chitinophagaceae</taxon>
        <taxon>Chitinophaga</taxon>
    </lineage>
</organism>
<dbReference type="EMBL" id="QFFJ01000002">
    <property type="protein sequence ID" value="RBL89463.1"/>
    <property type="molecule type" value="Genomic_DNA"/>
</dbReference>
<comment type="caution">
    <text evidence="2">The sequence shown here is derived from an EMBL/GenBank/DDBJ whole genome shotgun (WGS) entry which is preliminary data.</text>
</comment>
<dbReference type="SUPFAM" id="SSF53756">
    <property type="entry name" value="UDP-Glycosyltransferase/glycogen phosphorylase"/>
    <property type="match status" value="1"/>
</dbReference>
<dbReference type="OrthoDB" id="9790710at2"/>
<evidence type="ECO:0000313" key="2">
    <source>
        <dbReference type="EMBL" id="RBL89463.1"/>
    </source>
</evidence>
<dbReference type="RefSeq" id="WP_113618208.1">
    <property type="nucleotide sequence ID" value="NZ_QFFJ01000002.1"/>
</dbReference>
<dbReference type="PANTHER" id="PTHR45947:SF3">
    <property type="entry name" value="SULFOQUINOVOSYL TRANSFERASE SQD2"/>
    <property type="match status" value="1"/>
</dbReference>
<dbReference type="AlphaFoldDB" id="A0A365XT00"/>
<evidence type="ECO:0000313" key="3">
    <source>
        <dbReference type="Proteomes" id="UP000253410"/>
    </source>
</evidence>
<name>A0A365XT00_9BACT</name>
<gene>
    <name evidence="2" type="ORF">DF182_23395</name>
</gene>
<keyword evidence="3" id="KW-1185">Reference proteome</keyword>
<dbReference type="CDD" id="cd03801">
    <property type="entry name" value="GT4_PimA-like"/>
    <property type="match status" value="1"/>
</dbReference>
<dbReference type="GO" id="GO:0016757">
    <property type="term" value="F:glycosyltransferase activity"/>
    <property type="evidence" value="ECO:0007669"/>
    <property type="project" value="InterPro"/>
</dbReference>
<evidence type="ECO:0000259" key="1">
    <source>
        <dbReference type="Pfam" id="PF00534"/>
    </source>
</evidence>
<dbReference type="PANTHER" id="PTHR45947">
    <property type="entry name" value="SULFOQUINOVOSYL TRANSFERASE SQD2"/>
    <property type="match status" value="1"/>
</dbReference>
<dbReference type="Pfam" id="PF00534">
    <property type="entry name" value="Glycos_transf_1"/>
    <property type="match status" value="1"/>
</dbReference>
<proteinExistence type="predicted"/>
<sequence length="412" mass="46760">MKYNVFFITAEGVSLNYGIGSYREALTSQLASGDNDMTVFDITIKSTTIQEVTSVVSGNITRILIPAPHNPHSNDRAISTEYAWAIICILQDYLTDPDVINIFHLNSVLETNIARVVKQQAGLNKVVYTMHLSLWASFYQGDMDKFMFEWQQREQLSNSSIESILEETELCSVVDQIIFLNPATQKIVSRIYEIPDNKSVFIPNGYPSAADDHLHNLHALRQELQIPDERKILLYVGRLSWYKGLDELLRAFKILWESRPDTHLVLVGGDDIDQFKEYVTGIEGSVTFTGRIDRQKVAALYKLADLGVFPSLREESSYVILEMMSHGLPLVVNNISAFEHMLQHNLSACKINHEGMNKDEMIVAWAESMLYLLNNPEWANQLGQQAAYKASNYFTSAIMADKTRRVYIDSVS</sequence>
<dbReference type="Gene3D" id="3.40.50.2000">
    <property type="entry name" value="Glycogen Phosphorylase B"/>
    <property type="match status" value="2"/>
</dbReference>
<protein>
    <recommendedName>
        <fullName evidence="1">Glycosyl transferase family 1 domain-containing protein</fullName>
    </recommendedName>
</protein>
<dbReference type="InterPro" id="IPR050194">
    <property type="entry name" value="Glycosyltransferase_grp1"/>
</dbReference>
<accession>A0A365XT00</accession>
<dbReference type="Proteomes" id="UP000253410">
    <property type="component" value="Unassembled WGS sequence"/>
</dbReference>
<reference evidence="2 3" key="1">
    <citation type="submission" date="2018-05" db="EMBL/GenBank/DDBJ databases">
        <title>Chitinophaga sp. K3CV102501T nov., isolated from isolated from a monsoon evergreen broad-leaved forest soil.</title>
        <authorList>
            <person name="Lv Y."/>
        </authorList>
    </citation>
    <scope>NUCLEOTIDE SEQUENCE [LARGE SCALE GENOMIC DNA]</scope>
    <source>
        <strain evidence="2 3">GDMCC 1.1325</strain>
    </source>
</reference>
<feature type="domain" description="Glycosyl transferase family 1" evidence="1">
    <location>
        <begin position="220"/>
        <end position="386"/>
    </location>
</feature>
<dbReference type="InterPro" id="IPR001296">
    <property type="entry name" value="Glyco_trans_1"/>
</dbReference>